<organism evidence="17 18">
    <name type="scientific">Hallerella succinigenes</name>
    <dbReference type="NCBI Taxonomy" id="1896222"/>
    <lineage>
        <taxon>Bacteria</taxon>
        <taxon>Pseudomonadati</taxon>
        <taxon>Fibrobacterota</taxon>
        <taxon>Fibrobacteria</taxon>
        <taxon>Fibrobacterales</taxon>
        <taxon>Fibrobacteraceae</taxon>
        <taxon>Hallerella</taxon>
    </lineage>
</organism>
<evidence type="ECO:0000256" key="6">
    <source>
        <dbReference type="ARBA" id="ARBA00022723"/>
    </source>
</evidence>
<evidence type="ECO:0000256" key="12">
    <source>
        <dbReference type="ARBA" id="ARBA00023146"/>
    </source>
</evidence>
<evidence type="ECO:0000256" key="9">
    <source>
        <dbReference type="ARBA" id="ARBA00022840"/>
    </source>
</evidence>
<comment type="catalytic activity">
    <reaction evidence="13 14">
        <text>tRNA(Met) + L-methionine + ATP = L-methionyl-tRNA(Met) + AMP + diphosphate</text>
        <dbReference type="Rhea" id="RHEA:13481"/>
        <dbReference type="Rhea" id="RHEA-COMP:9667"/>
        <dbReference type="Rhea" id="RHEA-COMP:9698"/>
        <dbReference type="ChEBI" id="CHEBI:30616"/>
        <dbReference type="ChEBI" id="CHEBI:33019"/>
        <dbReference type="ChEBI" id="CHEBI:57844"/>
        <dbReference type="ChEBI" id="CHEBI:78442"/>
        <dbReference type="ChEBI" id="CHEBI:78530"/>
        <dbReference type="ChEBI" id="CHEBI:456215"/>
        <dbReference type="EC" id="6.1.1.10"/>
    </reaction>
</comment>
<proteinExistence type="inferred from homology"/>
<feature type="short sequence motif" description="'KMSKS' region" evidence="14">
    <location>
        <begin position="299"/>
        <end position="303"/>
    </location>
</feature>
<evidence type="ECO:0000256" key="8">
    <source>
        <dbReference type="ARBA" id="ARBA00022833"/>
    </source>
</evidence>
<dbReference type="Pfam" id="PF09334">
    <property type="entry name" value="tRNA-synt_1g"/>
    <property type="match status" value="1"/>
</dbReference>
<keyword evidence="7 14" id="KW-0547">Nucleotide-binding</keyword>
<evidence type="ECO:0000313" key="17">
    <source>
        <dbReference type="EMBL" id="PJJ42541.1"/>
    </source>
</evidence>
<dbReference type="EC" id="6.1.1.10" evidence="14"/>
<dbReference type="Pfam" id="PF01406">
    <property type="entry name" value="tRNA-synt_1e"/>
    <property type="match status" value="1"/>
</dbReference>
<dbReference type="InterPro" id="IPR023457">
    <property type="entry name" value="Met-tRNA_synth_2"/>
</dbReference>
<comment type="caution">
    <text evidence="17">The sequence shown here is derived from an EMBL/GenBank/DDBJ whole genome shotgun (WGS) entry which is preliminary data.</text>
</comment>
<gene>
    <name evidence="14" type="primary">metG</name>
    <name evidence="17" type="ORF">BGX16_2573</name>
</gene>
<keyword evidence="11 14" id="KW-0648">Protein biosynthesis</keyword>
<dbReference type="Proteomes" id="UP000231134">
    <property type="component" value="Unassembled WGS sequence"/>
</dbReference>
<comment type="similarity">
    <text evidence="14">Belongs to the class-I aminoacyl-tRNA synthetase family. MetG type 2B subfamily.</text>
</comment>
<sequence length="691" mass="78792">MKNFYVTTPIYYVNDAPHIGHSYTTVLADILTRFHKILGYQTYFLTGTDEHGQKVQRAAEKRGVTPQEHVDEYYHRFEDLWKKMDIGNDFFIRTTMPEHKAYVQECLQKLWDKGEIYSKEYEGWYSVGEERFFTEDELDENKCDPISHRPVEWLKEKNYFFKMGSYQQKLIDFLESHKDWIVPDYRWNEIRGFLKQPLNDLCISRPKARLSWGIPLPFDTDYVTYVWFDALLNYVSASTAFHKTYADGTPIWPATYHLIGKDILTTHCVYWPTMLMALDIPLPEHVLAHGWWLVNGGEKMSKSAGNVVNPMDYMEKYGIDAFRYFLAREMVVGQDANFTHEGFVRRINSDLANDLGNVLNRVHRLVLNNFEGKLPKAAQIGEAEKEVIDLAGKVIAEIKEGLPKARLSQSIETIMQLVRSINRYLEVKAPWKLAKDESKKDELATVLYISAEAVRLSLCLLWPVIPSKAEEGLAMLGSKFQSAEDLSWGVLQSGETFGEGKPLFPRIEEEKKQEQAKPVQKPKQNKPLTAEEVPAEMDIRAAKIIDVQNHPDADSLYVLQVDAGEGEPRTICSGLRASYKAEELKDRMIVLFANLKPAPLRGIMSNGMLFAGDTDEEHVCVLIAPPEDAKPGDRATFHGIAPATDGRILKVKDFEKISLEVRGKVVFCGENALEIGDKPVTCDVLDGKKVH</sequence>
<evidence type="ECO:0000256" key="5">
    <source>
        <dbReference type="ARBA" id="ARBA00022598"/>
    </source>
</evidence>
<name>A0A2M9A9X4_9BACT</name>
<keyword evidence="3 14" id="KW-0963">Cytoplasm</keyword>
<evidence type="ECO:0000256" key="7">
    <source>
        <dbReference type="ARBA" id="ARBA00022741"/>
    </source>
</evidence>
<dbReference type="InterPro" id="IPR002547">
    <property type="entry name" value="tRNA-bd_dom"/>
</dbReference>
<dbReference type="InterPro" id="IPR014729">
    <property type="entry name" value="Rossmann-like_a/b/a_fold"/>
</dbReference>
<evidence type="ECO:0000256" key="1">
    <source>
        <dbReference type="ARBA" id="ARBA00001947"/>
    </source>
</evidence>
<dbReference type="RefSeq" id="WP_100426393.1">
    <property type="nucleotide sequence ID" value="NZ_JAXFBG010000100.1"/>
</dbReference>
<evidence type="ECO:0000256" key="15">
    <source>
        <dbReference type="SAM" id="MobiDB-lite"/>
    </source>
</evidence>
<dbReference type="InterPro" id="IPR032678">
    <property type="entry name" value="tRNA-synt_1_cat_dom"/>
</dbReference>
<dbReference type="GO" id="GO:0005737">
    <property type="term" value="C:cytoplasm"/>
    <property type="evidence" value="ECO:0007669"/>
    <property type="project" value="UniProtKB-SubCell"/>
</dbReference>
<evidence type="ECO:0000256" key="3">
    <source>
        <dbReference type="ARBA" id="ARBA00022490"/>
    </source>
</evidence>
<keyword evidence="9 14" id="KW-0067">ATP-binding</keyword>
<dbReference type="InterPro" id="IPR014758">
    <property type="entry name" value="Met-tRNA_synth"/>
</dbReference>
<keyword evidence="5 14" id="KW-0436">Ligase</keyword>
<dbReference type="CDD" id="cd00814">
    <property type="entry name" value="MetRS_core"/>
    <property type="match status" value="1"/>
</dbReference>
<dbReference type="SUPFAM" id="SSF47323">
    <property type="entry name" value="Anticodon-binding domain of a subclass of class I aminoacyl-tRNA synthetases"/>
    <property type="match status" value="1"/>
</dbReference>
<dbReference type="AlphaFoldDB" id="A0A2M9A9X4"/>
<dbReference type="PROSITE" id="PS50886">
    <property type="entry name" value="TRBD"/>
    <property type="match status" value="1"/>
</dbReference>
<dbReference type="GO" id="GO:0005524">
    <property type="term" value="F:ATP binding"/>
    <property type="evidence" value="ECO:0007669"/>
    <property type="project" value="UniProtKB-UniRule"/>
</dbReference>
<evidence type="ECO:0000313" key="18">
    <source>
        <dbReference type="Proteomes" id="UP000231134"/>
    </source>
</evidence>
<evidence type="ECO:0000256" key="13">
    <source>
        <dbReference type="ARBA" id="ARBA00047364"/>
    </source>
</evidence>
<dbReference type="GO" id="GO:0046872">
    <property type="term" value="F:metal ion binding"/>
    <property type="evidence" value="ECO:0007669"/>
    <property type="project" value="UniProtKB-KW"/>
</dbReference>
<dbReference type="GO" id="GO:0004825">
    <property type="term" value="F:methionine-tRNA ligase activity"/>
    <property type="evidence" value="ECO:0007669"/>
    <property type="project" value="UniProtKB-UniRule"/>
</dbReference>
<protein>
    <recommendedName>
        <fullName evidence="14">Methionine--tRNA ligase</fullName>
        <ecNumber evidence="14">6.1.1.10</ecNumber>
    </recommendedName>
    <alternativeName>
        <fullName evidence="14">Methionyl-tRNA synthetase</fullName>
        <shortName evidence="14">MetRS</shortName>
    </alternativeName>
</protein>
<evidence type="ECO:0000256" key="14">
    <source>
        <dbReference type="HAMAP-Rule" id="MF_01228"/>
    </source>
</evidence>
<keyword evidence="6" id="KW-0479">Metal-binding</keyword>
<evidence type="ECO:0000259" key="16">
    <source>
        <dbReference type="PROSITE" id="PS50886"/>
    </source>
</evidence>
<feature type="region of interest" description="Disordered" evidence="15">
    <location>
        <begin position="509"/>
        <end position="529"/>
    </location>
</feature>
<dbReference type="InterPro" id="IPR009080">
    <property type="entry name" value="tRNAsynth_Ia_anticodon-bd"/>
</dbReference>
<dbReference type="Gene3D" id="1.10.730.10">
    <property type="entry name" value="Isoleucyl-tRNA Synthetase, Domain 1"/>
    <property type="match status" value="1"/>
</dbReference>
<dbReference type="SUPFAM" id="SSF50249">
    <property type="entry name" value="Nucleic acid-binding proteins"/>
    <property type="match status" value="1"/>
</dbReference>
<dbReference type="GO" id="GO:0006431">
    <property type="term" value="P:methionyl-tRNA aminoacylation"/>
    <property type="evidence" value="ECO:0007669"/>
    <property type="project" value="UniProtKB-UniRule"/>
</dbReference>
<reference evidence="17 18" key="1">
    <citation type="submission" date="2017-11" db="EMBL/GenBank/DDBJ databases">
        <title>Animal gut microbial communities from fecal samples from Wisconsin, USA.</title>
        <authorList>
            <person name="Neumann A."/>
        </authorList>
    </citation>
    <scope>NUCLEOTIDE SEQUENCE [LARGE SCALE GENOMIC DNA]</scope>
    <source>
        <strain evidence="17 18">UWS3</strain>
    </source>
</reference>
<keyword evidence="8" id="KW-0862">Zinc</keyword>
<dbReference type="InterPro" id="IPR015413">
    <property type="entry name" value="Methionyl/Leucyl_tRNA_Synth"/>
</dbReference>
<dbReference type="FunFam" id="2.170.220.10:FF:000001">
    <property type="entry name" value="methionine--tRNA ligase, mitochondrial"/>
    <property type="match status" value="1"/>
</dbReference>
<dbReference type="NCBIfam" id="NF008900">
    <property type="entry name" value="PRK12267.1"/>
    <property type="match status" value="1"/>
</dbReference>
<dbReference type="InterPro" id="IPR012340">
    <property type="entry name" value="NA-bd_OB-fold"/>
</dbReference>
<dbReference type="InterPro" id="IPR041872">
    <property type="entry name" value="Anticodon_Met"/>
</dbReference>
<evidence type="ECO:0000256" key="2">
    <source>
        <dbReference type="ARBA" id="ARBA00003314"/>
    </source>
</evidence>
<dbReference type="PANTHER" id="PTHR43326">
    <property type="entry name" value="METHIONYL-TRNA SYNTHETASE"/>
    <property type="match status" value="1"/>
</dbReference>
<dbReference type="OrthoDB" id="9810191at2"/>
<dbReference type="Gene3D" id="2.170.220.10">
    <property type="match status" value="1"/>
</dbReference>
<dbReference type="Gene3D" id="2.40.50.140">
    <property type="entry name" value="Nucleic acid-binding proteins"/>
    <property type="match status" value="1"/>
</dbReference>
<dbReference type="PANTHER" id="PTHR43326:SF1">
    <property type="entry name" value="METHIONINE--TRNA LIGASE, MITOCHONDRIAL"/>
    <property type="match status" value="1"/>
</dbReference>
<dbReference type="NCBIfam" id="TIGR00398">
    <property type="entry name" value="metG"/>
    <property type="match status" value="1"/>
</dbReference>
<comment type="subcellular location">
    <subcellularLocation>
        <location evidence="14">Cytoplasm</location>
    </subcellularLocation>
</comment>
<evidence type="ECO:0000256" key="11">
    <source>
        <dbReference type="ARBA" id="ARBA00022917"/>
    </source>
</evidence>
<feature type="domain" description="TRNA-binding" evidence="16">
    <location>
        <begin position="533"/>
        <end position="636"/>
    </location>
</feature>
<comment type="caution">
    <text evidence="14">Lacks conserved residue(s) required for the propagation of feature annotation.</text>
</comment>
<keyword evidence="4 14" id="KW-0820">tRNA-binding</keyword>
<dbReference type="Pfam" id="PF19303">
    <property type="entry name" value="Anticodon_3"/>
    <property type="match status" value="1"/>
</dbReference>
<dbReference type="CDD" id="cd07957">
    <property type="entry name" value="Anticodon_Ia_Met"/>
    <property type="match status" value="1"/>
</dbReference>
<feature type="binding site" evidence="14">
    <location>
        <position position="143"/>
    </location>
    <ligand>
        <name>Zn(2+)</name>
        <dbReference type="ChEBI" id="CHEBI:29105"/>
    </ligand>
</feature>
<dbReference type="PRINTS" id="PR01041">
    <property type="entry name" value="TRNASYNTHMET"/>
</dbReference>
<evidence type="ECO:0000256" key="10">
    <source>
        <dbReference type="ARBA" id="ARBA00022884"/>
    </source>
</evidence>
<keyword evidence="18" id="KW-1185">Reference proteome</keyword>
<dbReference type="SUPFAM" id="SSF52374">
    <property type="entry name" value="Nucleotidylyl transferase"/>
    <property type="match status" value="1"/>
</dbReference>
<keyword evidence="10 14" id="KW-0694">RNA-binding</keyword>
<dbReference type="InterPro" id="IPR033911">
    <property type="entry name" value="MetRS_core"/>
</dbReference>
<dbReference type="EMBL" id="PGEX01000001">
    <property type="protein sequence ID" value="PJJ42541.1"/>
    <property type="molecule type" value="Genomic_DNA"/>
</dbReference>
<dbReference type="HAMAP" id="MF_01228">
    <property type="entry name" value="Met_tRNA_synth_type2"/>
    <property type="match status" value="1"/>
</dbReference>
<dbReference type="GO" id="GO:0000049">
    <property type="term" value="F:tRNA binding"/>
    <property type="evidence" value="ECO:0007669"/>
    <property type="project" value="UniProtKB-UniRule"/>
</dbReference>
<comment type="function">
    <text evidence="2 14">Is required not only for elongation of protein synthesis but also for the initiation of all mRNA translation through initiator tRNA(fMet) aminoacylation.</text>
</comment>
<dbReference type="Pfam" id="PF01588">
    <property type="entry name" value="tRNA_bind"/>
    <property type="match status" value="1"/>
</dbReference>
<comment type="cofactor">
    <cofactor evidence="1">
        <name>Zn(2+)</name>
        <dbReference type="ChEBI" id="CHEBI:29105"/>
    </cofactor>
</comment>
<feature type="short sequence motif" description="'HIGH' region" evidence="14">
    <location>
        <begin position="11"/>
        <end position="21"/>
    </location>
</feature>
<accession>A0A2M9A9X4</accession>
<dbReference type="Gene3D" id="3.40.50.620">
    <property type="entry name" value="HUPs"/>
    <property type="match status" value="1"/>
</dbReference>
<comment type="subunit">
    <text evidence="14">Homodimer.</text>
</comment>
<dbReference type="CDD" id="cd02799">
    <property type="entry name" value="tRNA_bind_EMAP-II_like"/>
    <property type="match status" value="1"/>
</dbReference>
<keyword evidence="12 14" id="KW-0030">Aminoacyl-tRNA synthetase</keyword>
<evidence type="ECO:0000256" key="4">
    <source>
        <dbReference type="ARBA" id="ARBA00022555"/>
    </source>
</evidence>